<gene>
    <name evidence="2" type="ORF">GCM10007854_06570</name>
</gene>
<evidence type="ECO:0000256" key="1">
    <source>
        <dbReference type="SAM" id="SignalP"/>
    </source>
</evidence>
<keyword evidence="1" id="KW-0732">Signal</keyword>
<name>A0ABQ5V0D1_9PROT</name>
<dbReference type="Proteomes" id="UP001161390">
    <property type="component" value="Unassembled WGS sequence"/>
</dbReference>
<sequence length="110" mass="11692">MDTDSMTQRLSSRFRTALATVTLGLLAASAQAGAPGPNTGDTSFRILPPLIDTPDTPKLYAAEIRNAVSVRMDALEEQGIEVDRESADGIGLDVADDRIVEAQQPPPREG</sequence>
<reference evidence="2" key="2">
    <citation type="submission" date="2023-01" db="EMBL/GenBank/DDBJ databases">
        <title>Draft genome sequence of Algimonas porphyrae strain NBRC 108216.</title>
        <authorList>
            <person name="Sun Q."/>
            <person name="Mori K."/>
        </authorList>
    </citation>
    <scope>NUCLEOTIDE SEQUENCE</scope>
    <source>
        <strain evidence="2">NBRC 108216</strain>
    </source>
</reference>
<evidence type="ECO:0008006" key="4">
    <source>
        <dbReference type="Google" id="ProtNLM"/>
    </source>
</evidence>
<accession>A0ABQ5V0D1</accession>
<feature type="chain" id="PRO_5046537363" description="DUF4148 domain-containing protein" evidence="1">
    <location>
        <begin position="33"/>
        <end position="110"/>
    </location>
</feature>
<keyword evidence="3" id="KW-1185">Reference proteome</keyword>
<feature type="signal peptide" evidence="1">
    <location>
        <begin position="1"/>
        <end position="32"/>
    </location>
</feature>
<evidence type="ECO:0000313" key="2">
    <source>
        <dbReference type="EMBL" id="GLQ19702.1"/>
    </source>
</evidence>
<dbReference type="EMBL" id="BSNJ01000001">
    <property type="protein sequence ID" value="GLQ19702.1"/>
    <property type="molecule type" value="Genomic_DNA"/>
</dbReference>
<comment type="caution">
    <text evidence="2">The sequence shown here is derived from an EMBL/GenBank/DDBJ whole genome shotgun (WGS) entry which is preliminary data.</text>
</comment>
<organism evidence="2 3">
    <name type="scientific">Algimonas porphyrae</name>
    <dbReference type="NCBI Taxonomy" id="1128113"/>
    <lineage>
        <taxon>Bacteria</taxon>
        <taxon>Pseudomonadati</taxon>
        <taxon>Pseudomonadota</taxon>
        <taxon>Alphaproteobacteria</taxon>
        <taxon>Maricaulales</taxon>
        <taxon>Robiginitomaculaceae</taxon>
        <taxon>Algimonas</taxon>
    </lineage>
</organism>
<proteinExistence type="predicted"/>
<evidence type="ECO:0000313" key="3">
    <source>
        <dbReference type="Proteomes" id="UP001161390"/>
    </source>
</evidence>
<reference evidence="2" key="1">
    <citation type="journal article" date="2014" name="Int. J. Syst. Evol. Microbiol.">
        <title>Complete genome of a new Firmicutes species belonging to the dominant human colonic microbiota ('Ruminococcus bicirculans') reveals two chromosomes and a selective capacity to utilize plant glucans.</title>
        <authorList>
            <consortium name="NISC Comparative Sequencing Program"/>
            <person name="Wegmann U."/>
            <person name="Louis P."/>
            <person name="Goesmann A."/>
            <person name="Henrissat B."/>
            <person name="Duncan S.H."/>
            <person name="Flint H.J."/>
        </authorList>
    </citation>
    <scope>NUCLEOTIDE SEQUENCE</scope>
    <source>
        <strain evidence="2">NBRC 108216</strain>
    </source>
</reference>
<protein>
    <recommendedName>
        <fullName evidence="4">DUF4148 domain-containing protein</fullName>
    </recommendedName>
</protein>